<accession>A0A2P1L4W2</accession>
<dbReference type="AlphaFoldDB" id="A0A2P1L4W2"/>
<dbReference type="GeneID" id="36494060"/>
<protein>
    <submittedName>
        <fullName evidence="1">Uncharacterized protein</fullName>
    </submittedName>
</protein>
<gene>
    <name evidence="1" type="primary">ORF120</name>
    <name evidence="1" type="ORF">AnanMp20</name>
</gene>
<name>A0A2P1L4W2_ANTAG</name>
<reference evidence="1" key="1">
    <citation type="journal article" date="2018" name="Bryologist">
        <title>Complete mitochondrial genome sequence of Anthoceros angustus: conservative evolution of the mitogenomes in hornworts.</title>
        <authorList>
            <person name="Dong S."/>
            <person name="Xue J."/>
            <person name="Zhang S."/>
            <person name="Zhang L."/>
            <person name="Wu H."/>
            <person name="Chen Z."/>
            <person name="Goffinet B."/>
            <person name="Liu Y."/>
        </authorList>
    </citation>
    <scope>NUCLEOTIDE SEQUENCE</scope>
</reference>
<geneLocation type="mitochondrion" evidence="1"/>
<dbReference type="EMBL" id="MG029262">
    <property type="protein sequence ID" value="AVP12850.1"/>
    <property type="molecule type" value="Genomic_DNA"/>
</dbReference>
<sequence length="119" mass="13323">MKESSEEHFVILYPLCKIKSSRNSWNTEVGQSGSQLNNPLLLVRKKDSDLLNNCLVLRSNTPFSRRMYLSSSKVGCPYSASLCRIKSAMPLMVIKGTGIPANLKIWRMSVIISSVSNRT</sequence>
<organism evidence="1">
    <name type="scientific">Anthoceros angustus</name>
    <name type="common">Hornwort</name>
    <name type="synonym">Anthoceros formosae</name>
    <dbReference type="NCBI Taxonomy" id="48387"/>
    <lineage>
        <taxon>Eukaryota</taxon>
        <taxon>Viridiplantae</taxon>
        <taxon>Streptophyta</taxon>
        <taxon>Embryophyta</taxon>
        <taxon>Anthocerotophyta</taxon>
        <taxon>Anthocerotopsida</taxon>
        <taxon>Anthocerotidae</taxon>
        <taxon>Anthocerotales</taxon>
        <taxon>Anthocerotaceae</taxon>
        <taxon>Anthoceros</taxon>
    </lineage>
</organism>
<keyword evidence="1" id="KW-0496">Mitochondrion</keyword>
<dbReference type="RefSeq" id="YP_009478056.1">
    <property type="nucleotide sequence ID" value="NC_037476.1"/>
</dbReference>
<proteinExistence type="predicted"/>
<evidence type="ECO:0000313" key="1">
    <source>
        <dbReference type="EMBL" id="AVP12850.1"/>
    </source>
</evidence>